<dbReference type="Gene3D" id="1.10.287.110">
    <property type="entry name" value="DnaJ domain"/>
    <property type="match status" value="1"/>
</dbReference>
<comment type="function">
    <text evidence="7">Regulatory DnaK co-chaperone. Direct interaction between DnaK and DjlA is needed for the induction of the wcaABCDE operon, involved in the synthesis of a colanic acid polysaccharide capsule, possibly through activation of the RcsB/RcsC phosphotransfer signaling pathway. The colanic acid capsule may help the bacterium survive conditions outside the host.</text>
</comment>
<dbReference type="Gene3D" id="1.10.3680.10">
    <property type="entry name" value="TerB-like"/>
    <property type="match status" value="1"/>
</dbReference>
<dbReference type="InterPro" id="IPR036869">
    <property type="entry name" value="J_dom_sf"/>
</dbReference>
<keyword evidence="3 7" id="KW-0812">Transmembrane</keyword>
<sequence>MRIWGKIFGFIIGFMFGRFFGAILGLWLGHAFDKRQGFKSLIRKGSERQAMFFNSTFAVMGHVAKASGRVTETDVRIATLLMDQMKLSGQSRVDAQTAFRQGRQADFDLLKQLELFRQATQGRVELAQMFLEIQIQTALTDGELHANEKQILSVIAAKLGLGAQLDALLARWQAEFSHHQAPQGNKISLIDAYLLLGVKESASDQDIKRTYRKLMNEHHPDKLVAKGLPAEMMELAKTKAQDIQVAYERIKTSRGMR</sequence>
<evidence type="ECO:0000313" key="10">
    <source>
        <dbReference type="EMBL" id="AZG35134.1"/>
    </source>
</evidence>
<evidence type="ECO:0000256" key="4">
    <source>
        <dbReference type="ARBA" id="ARBA00022989"/>
    </source>
</evidence>
<gene>
    <name evidence="7 11" type="primary">djlA</name>
    <name evidence="11" type="ORF">EGC77_06820</name>
    <name evidence="10" type="ORF">EGC80_09520</name>
</gene>
<reference evidence="13" key="2">
    <citation type="submission" date="2018-11" db="EMBL/GenBank/DDBJ databases">
        <title>Shewanella sp. R106.</title>
        <authorList>
            <person name="Hwang Y.J."/>
            <person name="Hwang C.Y."/>
        </authorList>
    </citation>
    <scope>NUCLEOTIDE SEQUENCE [LARGE SCALE GENOMIC DNA]</scope>
    <source>
        <strain evidence="13">R106</strain>
    </source>
</reference>
<dbReference type="InterPro" id="IPR007791">
    <property type="entry name" value="DjlA_N"/>
</dbReference>
<dbReference type="SUPFAM" id="SSF158682">
    <property type="entry name" value="TerB-like"/>
    <property type="match status" value="1"/>
</dbReference>
<dbReference type="Pfam" id="PF00226">
    <property type="entry name" value="DnaJ"/>
    <property type="match status" value="1"/>
</dbReference>
<dbReference type="InterPro" id="IPR001623">
    <property type="entry name" value="DnaJ_domain"/>
</dbReference>
<organism evidence="11 13">
    <name type="scientific">Shewanella psychromarinicola</name>
    <dbReference type="NCBI Taxonomy" id="2487742"/>
    <lineage>
        <taxon>Bacteria</taxon>
        <taxon>Pseudomonadati</taxon>
        <taxon>Pseudomonadota</taxon>
        <taxon>Gammaproteobacteria</taxon>
        <taxon>Alteromonadales</taxon>
        <taxon>Shewanellaceae</taxon>
        <taxon>Shewanella</taxon>
    </lineage>
</organism>
<evidence type="ECO:0000256" key="5">
    <source>
        <dbReference type="ARBA" id="ARBA00023136"/>
    </source>
</evidence>
<keyword evidence="4 7" id="KW-1133">Transmembrane helix</keyword>
<dbReference type="RefSeq" id="WP_101034409.1">
    <property type="nucleotide sequence ID" value="NZ_CP034073.1"/>
</dbReference>
<evidence type="ECO:0000256" key="3">
    <source>
        <dbReference type="ARBA" id="ARBA00022692"/>
    </source>
</evidence>
<evidence type="ECO:0000256" key="6">
    <source>
        <dbReference type="ARBA" id="ARBA00023186"/>
    </source>
</evidence>
<dbReference type="Proteomes" id="UP000278855">
    <property type="component" value="Unassembled WGS sequence"/>
</dbReference>
<evidence type="ECO:0000313" key="11">
    <source>
        <dbReference type="EMBL" id="RPA33068.1"/>
    </source>
</evidence>
<dbReference type="KEGG" id="spsr:EGC80_09520"/>
<keyword evidence="2 7" id="KW-0997">Cell inner membrane</keyword>
<keyword evidence="12" id="KW-1185">Reference proteome</keyword>
<feature type="domain" description="J" evidence="9">
    <location>
        <begin position="191"/>
        <end position="257"/>
    </location>
</feature>
<dbReference type="InterPro" id="IPR050817">
    <property type="entry name" value="DjlA_DnaK_co-chaperone"/>
</dbReference>
<dbReference type="HAMAP" id="MF_01153">
    <property type="entry name" value="DjlA"/>
    <property type="match status" value="1"/>
</dbReference>
<reference evidence="11" key="3">
    <citation type="submission" date="2018-11" db="EMBL/GenBank/DDBJ databases">
        <authorList>
            <person name="Hwang Y.J."/>
            <person name="Hwang C.Y."/>
        </authorList>
    </citation>
    <scope>NUCLEOTIDE SEQUENCE</scope>
    <source>
        <strain evidence="11">R106</strain>
    </source>
</reference>
<dbReference type="NCBIfam" id="NF006948">
    <property type="entry name" value="PRK09430.1"/>
    <property type="match status" value="1"/>
</dbReference>
<evidence type="ECO:0000259" key="9">
    <source>
        <dbReference type="PROSITE" id="PS50076"/>
    </source>
</evidence>
<comment type="domain">
    <text evidence="7">The transmembrane domain is a dimerization domain.</text>
</comment>
<comment type="subcellular location">
    <subcellularLocation>
        <location evidence="7">Cell inner membrane</location>
        <topology evidence="7">Single-pass type III membrane protein</topology>
    </subcellularLocation>
</comment>
<dbReference type="PROSITE" id="PS50076">
    <property type="entry name" value="DNAJ_2"/>
    <property type="match status" value="1"/>
</dbReference>
<dbReference type="GO" id="GO:0051087">
    <property type="term" value="F:protein-folding chaperone binding"/>
    <property type="evidence" value="ECO:0007669"/>
    <property type="project" value="InterPro"/>
</dbReference>
<dbReference type="InterPro" id="IPR029024">
    <property type="entry name" value="TerB-like"/>
</dbReference>
<evidence type="ECO:0000313" key="13">
    <source>
        <dbReference type="Proteomes" id="UP000278855"/>
    </source>
</evidence>
<evidence type="ECO:0000313" key="12">
    <source>
        <dbReference type="Proteomes" id="UP000273778"/>
    </source>
</evidence>
<dbReference type="AlphaFoldDB" id="A0A3N4E822"/>
<feature type="transmembrane region" description="Helical" evidence="8">
    <location>
        <begin position="7"/>
        <end position="29"/>
    </location>
</feature>
<dbReference type="GO" id="GO:0005886">
    <property type="term" value="C:plasma membrane"/>
    <property type="evidence" value="ECO:0007669"/>
    <property type="project" value="UniProtKB-SubCell"/>
</dbReference>
<keyword evidence="5 7" id="KW-0472">Membrane</keyword>
<keyword evidence="1 7" id="KW-1003">Cell membrane</keyword>
<dbReference type="EMBL" id="CP034073">
    <property type="protein sequence ID" value="AZG35134.1"/>
    <property type="molecule type" value="Genomic_DNA"/>
</dbReference>
<dbReference type="CDD" id="cd06257">
    <property type="entry name" value="DnaJ"/>
    <property type="match status" value="1"/>
</dbReference>
<reference evidence="10 12" key="1">
    <citation type="submission" date="2018-11" db="EMBL/GenBank/DDBJ databases">
        <title>Shewanella sp. M2.</title>
        <authorList>
            <person name="Hwang Y.J."/>
            <person name="Hwang C.Y."/>
        </authorList>
    </citation>
    <scope>NUCLEOTIDE SEQUENCE [LARGE SCALE GENOMIC DNA]</scope>
    <source>
        <strain evidence="10 12">M2</strain>
    </source>
</reference>
<feature type="topological domain" description="Cytoplasmic" evidence="7">
    <location>
        <begin position="31"/>
        <end position="257"/>
    </location>
</feature>
<dbReference type="Proteomes" id="UP000273778">
    <property type="component" value="Chromosome"/>
</dbReference>
<dbReference type="Pfam" id="PF05099">
    <property type="entry name" value="TerB"/>
    <property type="match status" value="1"/>
</dbReference>
<evidence type="ECO:0000256" key="7">
    <source>
        <dbReference type="HAMAP-Rule" id="MF_01153"/>
    </source>
</evidence>
<dbReference type="InterPro" id="IPR023749">
    <property type="entry name" value="DjlA"/>
</dbReference>
<dbReference type="PANTHER" id="PTHR24074">
    <property type="entry name" value="CO-CHAPERONE PROTEIN DJLA"/>
    <property type="match status" value="1"/>
</dbReference>
<dbReference type="SMART" id="SM00271">
    <property type="entry name" value="DnaJ"/>
    <property type="match status" value="1"/>
</dbReference>
<evidence type="ECO:0000256" key="8">
    <source>
        <dbReference type="SAM" id="Phobius"/>
    </source>
</evidence>
<feature type="topological domain" description="Periplasmic" evidence="7">
    <location>
        <begin position="1"/>
        <end position="6"/>
    </location>
</feature>
<comment type="subunit">
    <text evidence="7">Homodimer.</text>
</comment>
<keyword evidence="6 7" id="KW-0143">Chaperone</keyword>
<accession>A0A3N4E822</accession>
<proteinExistence type="inferred from homology"/>
<dbReference type="SUPFAM" id="SSF46565">
    <property type="entry name" value="Chaperone J-domain"/>
    <property type="match status" value="1"/>
</dbReference>
<dbReference type="EMBL" id="RKKB01000002">
    <property type="protein sequence ID" value="RPA33068.1"/>
    <property type="molecule type" value="Genomic_DNA"/>
</dbReference>
<evidence type="ECO:0000256" key="1">
    <source>
        <dbReference type="ARBA" id="ARBA00022475"/>
    </source>
</evidence>
<protein>
    <recommendedName>
        <fullName evidence="7">Co-chaperone protein DjlA</fullName>
    </recommendedName>
</protein>
<dbReference type="PRINTS" id="PR00625">
    <property type="entry name" value="JDOMAIN"/>
</dbReference>
<evidence type="ECO:0000256" key="2">
    <source>
        <dbReference type="ARBA" id="ARBA00022519"/>
    </source>
</evidence>
<name>A0A3N4E822_9GAMM</name>
<dbReference type="CDD" id="cd07316">
    <property type="entry name" value="terB_like_DjlA"/>
    <property type="match status" value="1"/>
</dbReference>
<dbReference type="OrthoDB" id="9782583at2"/>